<dbReference type="GO" id="GO:0016020">
    <property type="term" value="C:membrane"/>
    <property type="evidence" value="ECO:0007669"/>
    <property type="project" value="UniProtKB-SubCell"/>
</dbReference>
<evidence type="ECO:0000313" key="9">
    <source>
        <dbReference type="Proteomes" id="UP000232323"/>
    </source>
</evidence>
<dbReference type="PANTHER" id="PTHR13353:SF14">
    <property type="entry name" value="PROTEIN PGR"/>
    <property type="match status" value="1"/>
</dbReference>
<keyword evidence="4 7" id="KW-1133">Transmembrane helix</keyword>
<comment type="caution">
    <text evidence="8">The sequence shown here is derived from an EMBL/GenBank/DDBJ whole genome shotgun (WGS) entry which is preliminary data.</text>
</comment>
<keyword evidence="9" id="KW-1185">Reference proteome</keyword>
<feature type="compositionally biased region" description="Low complexity" evidence="6">
    <location>
        <begin position="87"/>
        <end position="104"/>
    </location>
</feature>
<evidence type="ECO:0000256" key="1">
    <source>
        <dbReference type="ARBA" id="ARBA00004141"/>
    </source>
</evidence>
<sequence>MHSYSRVGQDCKTGHRPNTPRLYPTYKQFYKGPWVIGSHTNKHSLCRRFCTWSTGGGSVDESSPSRSGSEIPPSQAMAFLDIQAPDNSSSNQRNSPNRAGDLVISPASASSPIILMPFEPSISTSSHNPPTNGQSSGSDFNPTMSSYSEHYRSTQAAVAADSIPAEPEPSGSGRQPLPNPATIPQVESVNNSNVLNSNGDSVAAALARAQAALDKAESSLDSIDSLPSAREREHTLPPGSHDGKYSQLISVAKTITVLGVAAVTLLASNAFGIVVQWVSAVCTGLAVATWGYKKGSLSASGAAAAAVIGTATLGCSLRFGATLLAFFFTSSKLTQFKEDFKASLDDHTKKGGSRDWIQVLCNALVPAVLAVVYGVLVGCVDVPLGPLPNLEVWRCEALTAIMGGYLGYIACCCGDTWASELGPLSADSPRLITTLRPVRKGTNGGVTLLGLSASIFGGAFVGAFFYIVAVVSPTLFVFEHLHTLAIEQWKLIPLGLMAGLIGSVLDSVLGATLQYSGYNTSTGRITSSPGPTVQHISGRPLLSNNAVNAISASCTSLLTALAALWTFALF</sequence>
<evidence type="ECO:0000256" key="2">
    <source>
        <dbReference type="ARBA" id="ARBA00009012"/>
    </source>
</evidence>
<dbReference type="AlphaFoldDB" id="A0A250XL34"/>
<dbReference type="InterPro" id="IPR002794">
    <property type="entry name" value="DUF92_TMEM19"/>
</dbReference>
<protein>
    <recommendedName>
        <fullName evidence="10">Transmembrane protein 19</fullName>
    </recommendedName>
</protein>
<feature type="region of interest" description="Disordered" evidence="6">
    <location>
        <begin position="85"/>
        <end position="104"/>
    </location>
</feature>
<feature type="transmembrane region" description="Helical" evidence="7">
    <location>
        <begin position="491"/>
        <end position="515"/>
    </location>
</feature>
<evidence type="ECO:0000313" key="8">
    <source>
        <dbReference type="EMBL" id="GAX83602.1"/>
    </source>
</evidence>
<keyword evidence="3 7" id="KW-0812">Transmembrane</keyword>
<accession>A0A250XL34</accession>
<dbReference type="STRING" id="1157962.A0A250XL34"/>
<evidence type="ECO:0000256" key="4">
    <source>
        <dbReference type="ARBA" id="ARBA00022989"/>
    </source>
</evidence>
<dbReference type="PANTHER" id="PTHR13353">
    <property type="entry name" value="TRANSMEMBRANE PROTEIN 19"/>
    <property type="match status" value="1"/>
</dbReference>
<evidence type="ECO:0000256" key="6">
    <source>
        <dbReference type="SAM" id="MobiDB-lite"/>
    </source>
</evidence>
<evidence type="ECO:0000256" key="3">
    <source>
        <dbReference type="ARBA" id="ARBA00022692"/>
    </source>
</evidence>
<proteinExistence type="inferred from homology"/>
<feature type="transmembrane region" description="Helical" evidence="7">
    <location>
        <begin position="273"/>
        <end position="292"/>
    </location>
</feature>
<keyword evidence="5 7" id="KW-0472">Membrane</keyword>
<dbReference type="Pfam" id="PF01940">
    <property type="entry name" value="DUF92"/>
    <property type="match status" value="1"/>
</dbReference>
<comment type="similarity">
    <text evidence="2">Belongs to the TMEM19 family.</text>
</comment>
<feature type="region of interest" description="Disordered" evidence="6">
    <location>
        <begin position="119"/>
        <end position="185"/>
    </location>
</feature>
<comment type="subcellular location">
    <subcellularLocation>
        <location evidence="1">Membrane</location>
        <topology evidence="1">Multi-pass membrane protein</topology>
    </subcellularLocation>
</comment>
<evidence type="ECO:0000256" key="5">
    <source>
        <dbReference type="ARBA" id="ARBA00023136"/>
    </source>
</evidence>
<feature type="region of interest" description="Disordered" evidence="6">
    <location>
        <begin position="220"/>
        <end position="241"/>
    </location>
</feature>
<feature type="compositionally biased region" description="Polar residues" evidence="6">
    <location>
        <begin position="121"/>
        <end position="156"/>
    </location>
</feature>
<feature type="transmembrane region" description="Helical" evidence="7">
    <location>
        <begin position="546"/>
        <end position="568"/>
    </location>
</feature>
<dbReference type="EMBL" id="BEGY01000102">
    <property type="protein sequence ID" value="GAX83602.1"/>
    <property type="molecule type" value="Genomic_DNA"/>
</dbReference>
<feature type="transmembrane region" description="Helical" evidence="7">
    <location>
        <begin position="446"/>
        <end position="471"/>
    </location>
</feature>
<feature type="transmembrane region" description="Helical" evidence="7">
    <location>
        <begin position="304"/>
        <end position="328"/>
    </location>
</feature>
<evidence type="ECO:0000256" key="7">
    <source>
        <dbReference type="SAM" id="Phobius"/>
    </source>
</evidence>
<evidence type="ECO:0008006" key="10">
    <source>
        <dbReference type="Google" id="ProtNLM"/>
    </source>
</evidence>
<feature type="transmembrane region" description="Helical" evidence="7">
    <location>
        <begin position="356"/>
        <end position="380"/>
    </location>
</feature>
<name>A0A250XL34_9CHLO</name>
<dbReference type="OrthoDB" id="30881at2759"/>
<gene>
    <name evidence="8" type="ORF">CEUSTIGMA_g11027.t1</name>
</gene>
<dbReference type="Proteomes" id="UP000232323">
    <property type="component" value="Unassembled WGS sequence"/>
</dbReference>
<organism evidence="8 9">
    <name type="scientific">Chlamydomonas eustigma</name>
    <dbReference type="NCBI Taxonomy" id="1157962"/>
    <lineage>
        <taxon>Eukaryota</taxon>
        <taxon>Viridiplantae</taxon>
        <taxon>Chlorophyta</taxon>
        <taxon>core chlorophytes</taxon>
        <taxon>Chlorophyceae</taxon>
        <taxon>CS clade</taxon>
        <taxon>Chlamydomonadales</taxon>
        <taxon>Chlamydomonadaceae</taxon>
        <taxon>Chlamydomonas</taxon>
    </lineage>
</organism>
<reference evidence="8 9" key="1">
    <citation type="submission" date="2017-08" db="EMBL/GenBank/DDBJ databases">
        <title>Acidophilic green algal genome provides insights into adaptation to an acidic environment.</title>
        <authorList>
            <person name="Hirooka S."/>
            <person name="Hirose Y."/>
            <person name="Kanesaki Y."/>
            <person name="Higuchi S."/>
            <person name="Fujiwara T."/>
            <person name="Onuma R."/>
            <person name="Era A."/>
            <person name="Ohbayashi R."/>
            <person name="Uzuka A."/>
            <person name="Nozaki H."/>
            <person name="Yoshikawa H."/>
            <person name="Miyagishima S.Y."/>
        </authorList>
    </citation>
    <scope>NUCLEOTIDE SEQUENCE [LARGE SCALE GENOMIC DNA]</scope>
    <source>
        <strain evidence="8 9">NIES-2499</strain>
    </source>
</reference>